<dbReference type="HOGENOM" id="CLU_2032275_0_0_1"/>
<dbReference type="STRING" id="336722.F9XKC1"/>
<dbReference type="GO" id="GO:0004418">
    <property type="term" value="F:hydroxymethylbilane synthase activity"/>
    <property type="evidence" value="ECO:0007669"/>
    <property type="project" value="InterPro"/>
</dbReference>
<dbReference type="OrthoDB" id="564646at2759"/>
<dbReference type="InterPro" id="IPR036803">
    <property type="entry name" value="Porphobilinogen_deaminase_C_sf"/>
</dbReference>
<dbReference type="Gene3D" id="3.30.160.40">
    <property type="entry name" value="Porphobilinogen deaminase, C-terminal domain"/>
    <property type="match status" value="1"/>
</dbReference>
<sequence>AVRRAALGIDSRQDDTTIELHSKLGCDRSTRQAFTGRQLMRTLEGGYSMPIGAQTEEAVTAELIVRAIVVSVYGRNGAEIRTRIRARKAEVVENVGLRWEDLREDIGRTAVQFAPDPCDKKT</sequence>
<keyword evidence="4" id="KW-1185">Reference proteome</keyword>
<protein>
    <recommendedName>
        <fullName evidence="2">Pre-uroporphyrinogen synthase</fullName>
    </recommendedName>
</protein>
<gene>
    <name evidence="3" type="ORF">MYCGRDRAFT_47312</name>
</gene>
<evidence type="ECO:0000256" key="2">
    <source>
        <dbReference type="ARBA" id="ARBA00030685"/>
    </source>
</evidence>
<dbReference type="GeneID" id="13402388"/>
<dbReference type="RefSeq" id="XP_003849526.1">
    <property type="nucleotide sequence ID" value="XM_003849478.1"/>
</dbReference>
<dbReference type="InParanoid" id="F9XKC1"/>
<accession>F9XKC1</accession>
<name>F9XKC1_ZYMTI</name>
<dbReference type="KEGG" id="ztr:MYCGRDRAFT_47312"/>
<comment type="pathway">
    <text evidence="1">Porphyrin-containing compound metabolism.</text>
</comment>
<organism evidence="3 4">
    <name type="scientific">Zymoseptoria tritici (strain CBS 115943 / IPO323)</name>
    <name type="common">Speckled leaf blotch fungus</name>
    <name type="synonym">Septoria tritici</name>
    <dbReference type="NCBI Taxonomy" id="336722"/>
    <lineage>
        <taxon>Eukaryota</taxon>
        <taxon>Fungi</taxon>
        <taxon>Dikarya</taxon>
        <taxon>Ascomycota</taxon>
        <taxon>Pezizomycotina</taxon>
        <taxon>Dothideomycetes</taxon>
        <taxon>Dothideomycetidae</taxon>
        <taxon>Mycosphaerellales</taxon>
        <taxon>Mycosphaerellaceae</taxon>
        <taxon>Zymoseptoria</taxon>
    </lineage>
</organism>
<evidence type="ECO:0000313" key="3">
    <source>
        <dbReference type="EMBL" id="EGP84502.1"/>
    </source>
</evidence>
<proteinExistence type="predicted"/>
<reference evidence="3 4" key="1">
    <citation type="journal article" date="2011" name="PLoS Genet.">
        <title>Finished genome of the fungal wheat pathogen Mycosphaerella graminicola reveals dispensome structure, chromosome plasticity, and stealth pathogenesis.</title>
        <authorList>
            <person name="Goodwin S.B."/>
            <person name="Ben M'barek S."/>
            <person name="Dhillon B."/>
            <person name="Wittenberg A.H.J."/>
            <person name="Crane C.F."/>
            <person name="Hane J.K."/>
            <person name="Foster A.J."/>
            <person name="Van der Lee T.A.J."/>
            <person name="Grimwood J."/>
            <person name="Aerts A."/>
            <person name="Antoniw J."/>
            <person name="Bailey A."/>
            <person name="Bluhm B."/>
            <person name="Bowler J."/>
            <person name="Bristow J."/>
            <person name="van der Burgt A."/>
            <person name="Canto-Canche B."/>
            <person name="Churchill A.C.L."/>
            <person name="Conde-Ferraez L."/>
            <person name="Cools H.J."/>
            <person name="Coutinho P.M."/>
            <person name="Csukai M."/>
            <person name="Dehal P."/>
            <person name="De Wit P."/>
            <person name="Donzelli B."/>
            <person name="van de Geest H.C."/>
            <person name="van Ham R.C.H.J."/>
            <person name="Hammond-Kosack K.E."/>
            <person name="Henrissat B."/>
            <person name="Kilian A."/>
            <person name="Kobayashi A.K."/>
            <person name="Koopmann E."/>
            <person name="Kourmpetis Y."/>
            <person name="Kuzniar A."/>
            <person name="Lindquist E."/>
            <person name="Lombard V."/>
            <person name="Maliepaard C."/>
            <person name="Martins N."/>
            <person name="Mehrabi R."/>
            <person name="Nap J.P.H."/>
            <person name="Ponomarenko A."/>
            <person name="Rudd J.J."/>
            <person name="Salamov A."/>
            <person name="Schmutz J."/>
            <person name="Schouten H.J."/>
            <person name="Shapiro H."/>
            <person name="Stergiopoulos I."/>
            <person name="Torriani S.F.F."/>
            <person name="Tu H."/>
            <person name="de Vries R.P."/>
            <person name="Waalwijk C."/>
            <person name="Ware S.B."/>
            <person name="Wiebenga A."/>
            <person name="Zwiers L.-H."/>
            <person name="Oliver R.P."/>
            <person name="Grigoriev I.V."/>
            <person name="Kema G.H.J."/>
        </authorList>
    </citation>
    <scope>NUCLEOTIDE SEQUENCE [LARGE SCALE GENOMIC DNA]</scope>
    <source>
        <strain evidence="4">CBS 115943 / IPO323</strain>
    </source>
</reference>
<dbReference type="EMBL" id="CM001204">
    <property type="protein sequence ID" value="EGP84502.1"/>
    <property type="molecule type" value="Genomic_DNA"/>
</dbReference>
<evidence type="ECO:0000256" key="1">
    <source>
        <dbReference type="ARBA" id="ARBA00023444"/>
    </source>
</evidence>
<dbReference type="Proteomes" id="UP000008062">
    <property type="component" value="Chromosome 9"/>
</dbReference>
<dbReference type="AlphaFoldDB" id="F9XKC1"/>
<dbReference type="GO" id="GO:0033014">
    <property type="term" value="P:tetrapyrrole biosynthetic process"/>
    <property type="evidence" value="ECO:0007669"/>
    <property type="project" value="InterPro"/>
</dbReference>
<evidence type="ECO:0000313" key="4">
    <source>
        <dbReference type="Proteomes" id="UP000008062"/>
    </source>
</evidence>
<feature type="non-terminal residue" evidence="3">
    <location>
        <position position="1"/>
    </location>
</feature>